<protein>
    <submittedName>
        <fullName evidence="1">Uncharacterized protein</fullName>
    </submittedName>
</protein>
<dbReference type="RefSeq" id="XP_018288415.1">
    <property type="nucleotide sequence ID" value="XM_018436656.1"/>
</dbReference>
<organism evidence="1 2">
    <name type="scientific">Phycomyces blakesleeanus (strain ATCC 8743b / DSM 1359 / FGSC 10004 / NBRC 33097 / NRRL 1555)</name>
    <dbReference type="NCBI Taxonomy" id="763407"/>
    <lineage>
        <taxon>Eukaryota</taxon>
        <taxon>Fungi</taxon>
        <taxon>Fungi incertae sedis</taxon>
        <taxon>Mucoromycota</taxon>
        <taxon>Mucoromycotina</taxon>
        <taxon>Mucoromycetes</taxon>
        <taxon>Mucorales</taxon>
        <taxon>Phycomycetaceae</taxon>
        <taxon>Phycomyces</taxon>
    </lineage>
</organism>
<dbReference type="AlphaFoldDB" id="A0A167LG24"/>
<name>A0A167LG24_PHYB8</name>
<reference evidence="2" key="1">
    <citation type="submission" date="2015-06" db="EMBL/GenBank/DDBJ databases">
        <title>Expansion of signal transduction pathways in fungi by whole-genome duplication.</title>
        <authorList>
            <consortium name="DOE Joint Genome Institute"/>
            <person name="Corrochano L.M."/>
            <person name="Kuo A."/>
            <person name="Marcet-Houben M."/>
            <person name="Polaino S."/>
            <person name="Salamov A."/>
            <person name="Villalobos J.M."/>
            <person name="Alvarez M.I."/>
            <person name="Avalos J."/>
            <person name="Benito E.P."/>
            <person name="Benoit I."/>
            <person name="Burger G."/>
            <person name="Camino L.P."/>
            <person name="Canovas D."/>
            <person name="Cerda-Olmedo E."/>
            <person name="Cheng J.-F."/>
            <person name="Dominguez A."/>
            <person name="Elias M."/>
            <person name="Eslava A.P."/>
            <person name="Glaser F."/>
            <person name="Grimwood J."/>
            <person name="Gutierrez G."/>
            <person name="Heitman J."/>
            <person name="Henrissat B."/>
            <person name="Iturriaga E.A."/>
            <person name="Lang B.F."/>
            <person name="Lavin J.L."/>
            <person name="Lee S."/>
            <person name="Li W."/>
            <person name="Lindquist E."/>
            <person name="Lopez-Garcia S."/>
            <person name="Luque E.M."/>
            <person name="Marcos A.T."/>
            <person name="Martin J."/>
            <person name="McCluskey K."/>
            <person name="Medina H.R."/>
            <person name="Miralles-Duran A."/>
            <person name="Miyazaki A."/>
            <person name="Munoz-Torres E."/>
            <person name="Oguiza J.A."/>
            <person name="Ohm R."/>
            <person name="Olmedo M."/>
            <person name="Orejas M."/>
            <person name="Ortiz-Castellanos L."/>
            <person name="Pisabarro A.G."/>
            <person name="Rodriguez-Romero J."/>
            <person name="Ruiz-Herrera J."/>
            <person name="Ruiz-Vazquez R."/>
            <person name="Sanz C."/>
            <person name="Schackwitz W."/>
            <person name="Schmutz J."/>
            <person name="Shahriari M."/>
            <person name="Shelest E."/>
            <person name="Silva-Franco F."/>
            <person name="Soanes D."/>
            <person name="Syed K."/>
            <person name="Tagua V.G."/>
            <person name="Talbot N.J."/>
            <person name="Thon M."/>
            <person name="De vries R.P."/>
            <person name="Wiebenga A."/>
            <person name="Yadav J.S."/>
            <person name="Braun E.L."/>
            <person name="Baker S."/>
            <person name="Garre V."/>
            <person name="Horwitz B."/>
            <person name="Torres-Martinez S."/>
            <person name="Idnurm A."/>
            <person name="Herrera-Estrella A."/>
            <person name="Gabaldon T."/>
            <person name="Grigoriev I.V."/>
        </authorList>
    </citation>
    <scope>NUCLEOTIDE SEQUENCE [LARGE SCALE GENOMIC DNA]</scope>
    <source>
        <strain evidence="2">NRRL 1555(-)</strain>
    </source>
</reference>
<evidence type="ECO:0000313" key="1">
    <source>
        <dbReference type="EMBL" id="OAD70375.1"/>
    </source>
</evidence>
<dbReference type="GeneID" id="28997562"/>
<dbReference type="Proteomes" id="UP000077315">
    <property type="component" value="Unassembled WGS sequence"/>
</dbReference>
<gene>
    <name evidence="1" type="ORF">PHYBLDRAFT_171753</name>
</gene>
<keyword evidence="2" id="KW-1185">Reference proteome</keyword>
<dbReference type="VEuPathDB" id="FungiDB:PHYBLDRAFT_171753"/>
<dbReference type="InParanoid" id="A0A167LG24"/>
<sequence length="223" mass="25596">MSKPVHSKNEILRSNTSLIINPSKLNKYTIFFKNVPSEDCSRLVFSQARLTINVPIFIQDQRHSSLFEHVLTTNSTGMGHMCISFYVPLFITSSLTIGDKYSSLMLIPEVCSSLYLEYNSRISDPSLLEHLRKVLKLLTSEPLLYLMSRVIGYILITIGTIDKITCGNIIQFKPRYLQAQQKSLKACIVATFHKHKYYNSRIHTIILILFAKSEVDRYQDQAK</sequence>
<dbReference type="EMBL" id="KV440989">
    <property type="protein sequence ID" value="OAD70375.1"/>
    <property type="molecule type" value="Genomic_DNA"/>
</dbReference>
<accession>A0A167LG24</accession>
<proteinExistence type="predicted"/>
<evidence type="ECO:0000313" key="2">
    <source>
        <dbReference type="Proteomes" id="UP000077315"/>
    </source>
</evidence>